<evidence type="ECO:0000256" key="1">
    <source>
        <dbReference type="SAM" id="MobiDB-lite"/>
    </source>
</evidence>
<dbReference type="Proteomes" id="UP000261560">
    <property type="component" value="Unplaced"/>
</dbReference>
<protein>
    <submittedName>
        <fullName evidence="3">Si:ch73-119p20.1</fullName>
    </submittedName>
</protein>
<reference evidence="3" key="1">
    <citation type="submission" date="2025-08" db="UniProtKB">
        <authorList>
            <consortium name="Ensembl"/>
        </authorList>
    </citation>
    <scope>IDENTIFICATION</scope>
</reference>
<dbReference type="Ensembl" id="ENSOMET00000027859.1">
    <property type="protein sequence ID" value="ENSOMEP00000034135.1"/>
    <property type="gene ID" value="ENSOMEG00000020549.1"/>
</dbReference>
<organism evidence="3 4">
    <name type="scientific">Oryzias melastigma</name>
    <name type="common">Marine medaka</name>
    <dbReference type="NCBI Taxonomy" id="30732"/>
    <lineage>
        <taxon>Eukaryota</taxon>
        <taxon>Metazoa</taxon>
        <taxon>Chordata</taxon>
        <taxon>Craniata</taxon>
        <taxon>Vertebrata</taxon>
        <taxon>Euteleostomi</taxon>
        <taxon>Actinopterygii</taxon>
        <taxon>Neopterygii</taxon>
        <taxon>Teleostei</taxon>
        <taxon>Neoteleostei</taxon>
        <taxon>Acanthomorphata</taxon>
        <taxon>Ovalentaria</taxon>
        <taxon>Atherinomorphae</taxon>
        <taxon>Beloniformes</taxon>
        <taxon>Adrianichthyidae</taxon>
        <taxon>Oryziinae</taxon>
        <taxon>Oryzias</taxon>
    </lineage>
</organism>
<proteinExistence type="predicted"/>
<name>A0A3B3DXT3_ORYME</name>
<evidence type="ECO:0000313" key="4">
    <source>
        <dbReference type="Proteomes" id="UP000261560"/>
    </source>
</evidence>
<feature type="compositionally biased region" description="Low complexity" evidence="1">
    <location>
        <begin position="1"/>
        <end position="15"/>
    </location>
</feature>
<accession>A0A3B3DXT3</accession>
<evidence type="ECO:0000256" key="2">
    <source>
        <dbReference type="SAM" id="Phobius"/>
    </source>
</evidence>
<dbReference type="PaxDb" id="30732-ENSOMEP00000034135"/>
<sequence length="98" mass="9708">MEAKTKPGAPKPKAASQAEKKEPAAPRKAEPTPTAPEAEKPPASQDGAAEAESAAAAGDETAASGTNCLEHLTPFLIGGAVVAAGAILLGVVLLARRN</sequence>
<keyword evidence="4" id="KW-1185">Reference proteome</keyword>
<keyword evidence="2" id="KW-0472">Membrane</keyword>
<feature type="compositionally biased region" description="Low complexity" evidence="1">
    <location>
        <begin position="31"/>
        <end position="61"/>
    </location>
</feature>
<feature type="region of interest" description="Disordered" evidence="1">
    <location>
        <begin position="1"/>
        <end position="61"/>
    </location>
</feature>
<feature type="transmembrane region" description="Helical" evidence="2">
    <location>
        <begin position="75"/>
        <end position="95"/>
    </location>
</feature>
<keyword evidence="2" id="KW-0812">Transmembrane</keyword>
<keyword evidence="2" id="KW-1133">Transmembrane helix</keyword>
<dbReference type="GeneTree" id="ENSGT00940000171027"/>
<reference evidence="3" key="2">
    <citation type="submission" date="2025-09" db="UniProtKB">
        <authorList>
            <consortium name="Ensembl"/>
        </authorList>
    </citation>
    <scope>IDENTIFICATION</scope>
</reference>
<feature type="compositionally biased region" description="Basic and acidic residues" evidence="1">
    <location>
        <begin position="18"/>
        <end position="30"/>
    </location>
</feature>
<dbReference type="OMA" id="SCCETLE"/>
<dbReference type="AlphaFoldDB" id="A0A3B3DXT3"/>
<evidence type="ECO:0000313" key="3">
    <source>
        <dbReference type="Ensembl" id="ENSOMEP00000034135.1"/>
    </source>
</evidence>